<feature type="compositionally biased region" description="Acidic residues" evidence="7">
    <location>
        <begin position="658"/>
        <end position="669"/>
    </location>
</feature>
<dbReference type="GO" id="GO:0000978">
    <property type="term" value="F:RNA polymerase II cis-regulatory region sequence-specific DNA binding"/>
    <property type="evidence" value="ECO:0007669"/>
    <property type="project" value="InterPro"/>
</dbReference>
<feature type="region of interest" description="Disordered" evidence="7">
    <location>
        <begin position="513"/>
        <end position="555"/>
    </location>
</feature>
<feature type="compositionally biased region" description="Polar residues" evidence="7">
    <location>
        <begin position="133"/>
        <end position="144"/>
    </location>
</feature>
<evidence type="ECO:0000256" key="6">
    <source>
        <dbReference type="SAM" id="Coils"/>
    </source>
</evidence>
<dbReference type="FunFam" id="1.10.880.10:FF:000004">
    <property type="entry name" value="Nuclear factor, erythroid 2"/>
    <property type="match status" value="1"/>
</dbReference>
<feature type="compositionally biased region" description="Basic and acidic residues" evidence="7">
    <location>
        <begin position="835"/>
        <end position="851"/>
    </location>
</feature>
<dbReference type="PANTHER" id="PTHR24411">
    <property type="entry name" value="NUCLEAR FACTOR ERYTHROID 2-RELATED FACTOR"/>
    <property type="match status" value="1"/>
</dbReference>
<feature type="compositionally biased region" description="Polar residues" evidence="7">
    <location>
        <begin position="518"/>
        <end position="527"/>
    </location>
</feature>
<feature type="chain" id="PRO_5009116039" evidence="8">
    <location>
        <begin position="31"/>
        <end position="851"/>
    </location>
</feature>
<keyword evidence="1" id="KW-0805">Transcription regulation</keyword>
<feature type="signal peptide" evidence="8">
    <location>
        <begin position="1"/>
        <end position="30"/>
    </location>
</feature>
<feature type="coiled-coil region" evidence="6">
    <location>
        <begin position="758"/>
        <end position="785"/>
    </location>
</feature>
<feature type="domain" description="BZIP" evidence="9">
    <location>
        <begin position="733"/>
        <end position="782"/>
    </location>
</feature>
<dbReference type="Gene3D" id="1.10.880.10">
    <property type="entry name" value="Transcription factor, Skn-1-like, DNA-binding domain"/>
    <property type="match status" value="1"/>
</dbReference>
<dbReference type="GO" id="GO:0005634">
    <property type="term" value="C:nucleus"/>
    <property type="evidence" value="ECO:0007669"/>
    <property type="project" value="TreeGrafter"/>
</dbReference>
<name>A0A1E1XB57_9ACAR</name>
<dbReference type="PANTHER" id="PTHR24411:SF55">
    <property type="entry name" value="SEGMENTATION PROTEIN CAP'N'COLLAR"/>
    <property type="match status" value="1"/>
</dbReference>
<feature type="compositionally biased region" description="Basic and acidic residues" evidence="7">
    <location>
        <begin position="191"/>
        <end position="226"/>
    </location>
</feature>
<dbReference type="InterPro" id="IPR004826">
    <property type="entry name" value="bZIP_Maf"/>
</dbReference>
<organism evidence="10">
    <name type="scientific">Amblyomma aureolatum</name>
    <dbReference type="NCBI Taxonomy" id="187763"/>
    <lineage>
        <taxon>Eukaryota</taxon>
        <taxon>Metazoa</taxon>
        <taxon>Ecdysozoa</taxon>
        <taxon>Arthropoda</taxon>
        <taxon>Chelicerata</taxon>
        <taxon>Arachnida</taxon>
        <taxon>Acari</taxon>
        <taxon>Parasitiformes</taxon>
        <taxon>Ixodida</taxon>
        <taxon>Ixodoidea</taxon>
        <taxon>Ixodidae</taxon>
        <taxon>Amblyomminae</taxon>
        <taxon>Amblyomma</taxon>
    </lineage>
</organism>
<evidence type="ECO:0000259" key="9">
    <source>
        <dbReference type="PROSITE" id="PS50217"/>
    </source>
</evidence>
<keyword evidence="8" id="KW-0732">Signal</keyword>
<feature type="compositionally biased region" description="Basic and acidic residues" evidence="7">
    <location>
        <begin position="236"/>
        <end position="247"/>
    </location>
</feature>
<keyword evidence="3" id="KW-0010">Activator</keyword>
<evidence type="ECO:0000256" key="8">
    <source>
        <dbReference type="SAM" id="SignalP"/>
    </source>
</evidence>
<dbReference type="PROSITE" id="PS50217">
    <property type="entry name" value="BZIP"/>
    <property type="match status" value="1"/>
</dbReference>
<evidence type="ECO:0000313" key="10">
    <source>
        <dbReference type="EMBL" id="JAT96468.1"/>
    </source>
</evidence>
<dbReference type="GO" id="GO:0000981">
    <property type="term" value="F:DNA-binding transcription factor activity, RNA polymerase II-specific"/>
    <property type="evidence" value="ECO:0007669"/>
    <property type="project" value="TreeGrafter"/>
</dbReference>
<feature type="region of interest" description="Disordered" evidence="7">
    <location>
        <begin position="172"/>
        <end position="247"/>
    </location>
</feature>
<evidence type="ECO:0000256" key="4">
    <source>
        <dbReference type="ARBA" id="ARBA00023163"/>
    </source>
</evidence>
<feature type="compositionally biased region" description="Low complexity" evidence="7">
    <location>
        <begin position="542"/>
        <end position="551"/>
    </location>
</feature>
<feature type="region of interest" description="Disordered" evidence="7">
    <location>
        <begin position="106"/>
        <end position="144"/>
    </location>
</feature>
<dbReference type="CDD" id="cd14698">
    <property type="entry name" value="bZIP_CNC"/>
    <property type="match status" value="1"/>
</dbReference>
<keyword evidence="6" id="KW-0175">Coiled coil</keyword>
<evidence type="ECO:0000256" key="7">
    <source>
        <dbReference type="SAM" id="MobiDB-lite"/>
    </source>
</evidence>
<evidence type="ECO:0000256" key="2">
    <source>
        <dbReference type="ARBA" id="ARBA00023125"/>
    </source>
</evidence>
<dbReference type="SUPFAM" id="SSF47454">
    <property type="entry name" value="A DNA-binding domain in eukaryotic transcription factors"/>
    <property type="match status" value="1"/>
</dbReference>
<dbReference type="SMART" id="SM00338">
    <property type="entry name" value="BRLZ"/>
    <property type="match status" value="1"/>
</dbReference>
<keyword evidence="2" id="KW-0238">DNA-binding</keyword>
<feature type="region of interest" description="Disordered" evidence="7">
    <location>
        <begin position="824"/>
        <end position="851"/>
    </location>
</feature>
<keyword evidence="4" id="KW-0804">Transcription</keyword>
<reference evidence="10" key="1">
    <citation type="journal article" date="2017" name="Front. Cell. Infect. Microbiol.">
        <title>The Distinct Transcriptional Response of the Midgut of Amblyomma sculptum and Amblyomma aureolatum Ticks to Rickettsia rickettsii Correlates to Their Differences in Susceptibility to Infection.</title>
        <authorList>
            <person name="Martins L.A."/>
            <person name="Galletti M.F.B.M."/>
            <person name="Ribeiro J.M."/>
            <person name="Fujita A."/>
            <person name="Costa F.B."/>
            <person name="Labruna M.B."/>
            <person name="Daffre S."/>
            <person name="Fogaca A.C."/>
        </authorList>
    </citation>
    <scope>NUCLEOTIDE SEQUENCE</scope>
</reference>
<dbReference type="InterPro" id="IPR047167">
    <property type="entry name" value="NFE2-like"/>
</dbReference>
<keyword evidence="5" id="KW-0539">Nucleus</keyword>
<evidence type="ECO:0000256" key="5">
    <source>
        <dbReference type="ARBA" id="ARBA00023242"/>
    </source>
</evidence>
<dbReference type="InterPro" id="IPR008917">
    <property type="entry name" value="TF_DNA-bd_sf"/>
</dbReference>
<dbReference type="Pfam" id="PF03131">
    <property type="entry name" value="bZIP_Maf"/>
    <property type="match status" value="1"/>
</dbReference>
<dbReference type="InterPro" id="IPR004827">
    <property type="entry name" value="bZIP"/>
</dbReference>
<dbReference type="PROSITE" id="PS00036">
    <property type="entry name" value="BZIP_BASIC"/>
    <property type="match status" value="1"/>
</dbReference>
<protein>
    <submittedName>
        <fullName evidence="10">Putative bzip transcription factor nrf1</fullName>
    </submittedName>
</protein>
<sequence length="851" mass="92307">MMNFKKCSGVRSTILQLLLAVSLLQLGSHPDSNPVRVDRRSDLVRSVRVGVHSAFTQAQSLTPPLFVHPKSVDAFDANPMFAELYELGIPSLLRRIRTRVFAYLAEDPGPPPPSRVSNEAAAASDSEQRADSPSESSGASGNLTQEDMDLIEILWKQDEDLGVSRDAFDYHGASESSSKAAVKASPPDSAEMPKEDDKPFSERHEDSNPWEGLEYRIDSETGEHIPRSVGSSSSLEESKREDTRERVDSGCFVMDEEEATTLTLPEEEQEALFAELDRLFQGQSTHMAQAADLYPADDCWGAPEHRDPAAEKGAPLVSTGGPPPHNYTDPFPGVLLNNATLGPPPVDHSNAYLHGAGAFGATACTGLPCNNGSLLTEGPTYGQDFPDYLYSPGTGMGGYGGMGNTATGNGMMGGTVSNMASMGNMTSSISNMTSNISNMTMTSNISNMTSNMTSNISNMTSNVTSPGAMVCTPNDYLLNDLLGDEDLHLMDMVASPTEMSTVPYPVQLSVAEDRMDNSSDTGVSSMGSERVPSLSEDHEWLDSCSESSSSHADAESDAAKRLLEVAQKKYKLFGRRPGLGDNDTMLGNYGGACAFPTTVGRLPGGATVAVVPPNSPAPSSLFPPAPEVPRLVIRPIGSLVRHNHSYSAAEAAAAENCESSEEDDDEEDAASPMAYGRQAGETEEQRQARASRDEKRARALNLPLSNAEIVDLPIDEFNERLAKYELTEAQLALIRDIRRRGKNKVAAQNCRKRKLDQILSLQQDVESLHLERQELERRHEELLAQRLLGRDKYSRLCQLLAAHTTRPLSPTLHQFTRLEASFAAADGASSPATDNEERLKKKMNTKWETDE</sequence>
<feature type="compositionally biased region" description="Basic and acidic residues" evidence="7">
    <location>
        <begin position="683"/>
        <end position="694"/>
    </location>
</feature>
<dbReference type="EMBL" id="GFAC01002720">
    <property type="protein sequence ID" value="JAT96468.1"/>
    <property type="molecule type" value="mRNA"/>
</dbReference>
<feature type="region of interest" description="Disordered" evidence="7">
    <location>
        <begin position="651"/>
        <end position="694"/>
    </location>
</feature>
<accession>A0A1E1XB57</accession>
<evidence type="ECO:0000256" key="3">
    <source>
        <dbReference type="ARBA" id="ARBA00023159"/>
    </source>
</evidence>
<feature type="compositionally biased region" description="Low complexity" evidence="7">
    <location>
        <begin position="173"/>
        <end position="190"/>
    </location>
</feature>
<dbReference type="AlphaFoldDB" id="A0A1E1XB57"/>
<proteinExistence type="evidence at transcript level"/>
<evidence type="ECO:0000256" key="1">
    <source>
        <dbReference type="ARBA" id="ARBA00023015"/>
    </source>
</evidence>